<gene>
    <name evidence="2" type="ORF">HKD24_03055</name>
</gene>
<dbReference type="Proteomes" id="UP000623107">
    <property type="component" value="Unassembled WGS sequence"/>
</dbReference>
<dbReference type="RefSeq" id="WP_194258974.1">
    <property type="nucleotide sequence ID" value="NZ_JABCQG010000003.1"/>
</dbReference>
<reference evidence="2" key="2">
    <citation type="submission" date="2020-11" db="EMBL/GenBank/DDBJ databases">
        <title>Description of novel Gluconobacter species.</title>
        <authorList>
            <person name="Cleenwerck I."/>
            <person name="Cnockaert M."/>
            <person name="Borremans W."/>
            <person name="Wieme A.D."/>
            <person name="De Vuyst L."/>
            <person name="Vandamme P."/>
        </authorList>
    </citation>
    <scope>NUCLEOTIDE SEQUENCE</scope>
    <source>
        <strain evidence="2">LMG 31484</strain>
    </source>
</reference>
<accession>A0ABR9Y378</accession>
<reference evidence="2" key="1">
    <citation type="submission" date="2020-04" db="EMBL/GenBank/DDBJ databases">
        <authorList>
            <person name="Sombolestani A."/>
        </authorList>
    </citation>
    <scope>NUCLEOTIDE SEQUENCE</scope>
    <source>
        <strain evidence="2">LMG 31484</strain>
    </source>
</reference>
<protein>
    <submittedName>
        <fullName evidence="2">Uncharacterized protein</fullName>
    </submittedName>
</protein>
<name>A0ABR9Y378_9PROT</name>
<evidence type="ECO:0000313" key="3">
    <source>
        <dbReference type="Proteomes" id="UP000623107"/>
    </source>
</evidence>
<dbReference type="EMBL" id="JABCQG010000003">
    <property type="protein sequence ID" value="MBF0858191.1"/>
    <property type="molecule type" value="Genomic_DNA"/>
</dbReference>
<keyword evidence="3" id="KW-1185">Reference proteome</keyword>
<proteinExistence type="predicted"/>
<sequence length="272" mass="29632">MVFNRMQGSRPGSDSSFRLAQGDNSIMSTILETVAAERAPVRAGDDYVFATDCLYFDASSVAIRVAVSPRGERLTVSDDGNAIDRVIAMERRVPGYERTAKAVAARNGIQANAGVLFANPSCAEEIAVYISIVANASKELADRLKDASIARSYRDLTNEMIGRLDNWFPGIATRRNANILGVSNKVHSFDLEAILENQKTILIDEIRPRNVNTILAASFDVGRRSDIDLSMWAVYDPAIANDIGGPNLTLLASVARTISIDELTPDLLLRRA</sequence>
<evidence type="ECO:0000256" key="1">
    <source>
        <dbReference type="SAM" id="MobiDB-lite"/>
    </source>
</evidence>
<feature type="region of interest" description="Disordered" evidence="1">
    <location>
        <begin position="1"/>
        <end position="20"/>
    </location>
</feature>
<evidence type="ECO:0000313" key="2">
    <source>
        <dbReference type="EMBL" id="MBF0858191.1"/>
    </source>
</evidence>
<organism evidence="2 3">
    <name type="scientific">Gluconobacter vitians</name>
    <dbReference type="NCBI Taxonomy" id="2728102"/>
    <lineage>
        <taxon>Bacteria</taxon>
        <taxon>Pseudomonadati</taxon>
        <taxon>Pseudomonadota</taxon>
        <taxon>Alphaproteobacteria</taxon>
        <taxon>Acetobacterales</taxon>
        <taxon>Acetobacteraceae</taxon>
        <taxon>Gluconobacter</taxon>
    </lineage>
</organism>
<comment type="caution">
    <text evidence="2">The sequence shown here is derived from an EMBL/GenBank/DDBJ whole genome shotgun (WGS) entry which is preliminary data.</text>
</comment>